<proteinExistence type="predicted"/>
<evidence type="ECO:0000259" key="2">
    <source>
        <dbReference type="Pfam" id="PF20419"/>
    </source>
</evidence>
<keyword evidence="4" id="KW-1185">Reference proteome</keyword>
<dbReference type="Proteomes" id="UP000478571">
    <property type="component" value="Unassembled WGS sequence"/>
</dbReference>
<dbReference type="Gene3D" id="2.60.120.200">
    <property type="match status" value="1"/>
</dbReference>
<organism evidence="3 4">
    <name type="scientific">Vibrio tetraodonis subsp. pristinus</name>
    <dbReference type="NCBI Taxonomy" id="2695891"/>
    <lineage>
        <taxon>Bacteria</taxon>
        <taxon>Pseudomonadati</taxon>
        <taxon>Pseudomonadota</taxon>
        <taxon>Gammaproteobacteria</taxon>
        <taxon>Vibrionales</taxon>
        <taxon>Vibrionaceae</taxon>
        <taxon>Vibrio</taxon>
    </lineage>
</organism>
<dbReference type="RefSeq" id="WP_160932354.1">
    <property type="nucleotide sequence ID" value="NZ_WWEU01000009.1"/>
</dbReference>
<comment type="caution">
    <text evidence="3">The sequence shown here is derived from an EMBL/GenBank/DDBJ whole genome shotgun (WGS) entry which is preliminary data.</text>
</comment>
<evidence type="ECO:0000313" key="4">
    <source>
        <dbReference type="Proteomes" id="UP000478571"/>
    </source>
</evidence>
<feature type="domain" description="DUF6701" evidence="2">
    <location>
        <begin position="909"/>
        <end position="1503"/>
    </location>
</feature>
<evidence type="ECO:0000256" key="1">
    <source>
        <dbReference type="SAM" id="SignalP"/>
    </source>
</evidence>
<protein>
    <submittedName>
        <fullName evidence="3">MSHA biogenesis protein MshQ</fullName>
    </submittedName>
</protein>
<feature type="chain" id="PRO_5027040724" evidence="1">
    <location>
        <begin position="20"/>
        <end position="1505"/>
    </location>
</feature>
<accession>A0A6L8LZH8</accession>
<evidence type="ECO:0000313" key="3">
    <source>
        <dbReference type="EMBL" id="MYM61165.1"/>
    </source>
</evidence>
<dbReference type="PANTHER" id="PTHR47635:SF2">
    <property type="entry name" value="LAMG-LIKE JELLYROLL FOLD DOMAIN-CONTAINING PROTEIN"/>
    <property type="match status" value="1"/>
</dbReference>
<name>A0A6L8LZH8_9VIBR</name>
<gene>
    <name evidence="3" type="ORF">GTG28_18200</name>
</gene>
<dbReference type="PANTHER" id="PTHR47635">
    <property type="entry name" value="CUB DOMAIN-CONTAINING PROTEIN"/>
    <property type="match status" value="1"/>
</dbReference>
<dbReference type="EMBL" id="WWEU01000009">
    <property type="protein sequence ID" value="MYM61165.1"/>
    <property type="molecule type" value="Genomic_DNA"/>
</dbReference>
<feature type="signal peptide" evidence="1">
    <location>
        <begin position="1"/>
        <end position="19"/>
    </location>
</feature>
<dbReference type="InterPro" id="IPR013320">
    <property type="entry name" value="ConA-like_dom_sf"/>
</dbReference>
<dbReference type="Pfam" id="PF13385">
    <property type="entry name" value="Laminin_G_3"/>
    <property type="match status" value="1"/>
</dbReference>
<dbReference type="InterPro" id="IPR046524">
    <property type="entry name" value="DUF6701"/>
</dbReference>
<dbReference type="Pfam" id="PF20419">
    <property type="entry name" value="DUF6701"/>
    <property type="match status" value="1"/>
</dbReference>
<dbReference type="SUPFAM" id="SSF49899">
    <property type="entry name" value="Concanavalin A-like lectins/glucanases"/>
    <property type="match status" value="2"/>
</dbReference>
<keyword evidence="1" id="KW-0732">Signal</keyword>
<sequence length="1505" mass="161768">MRKLIVLLIALVWSKTAFATDYTLSSNTANLPPCSGPWITTPSPGLYTYRCFGKLELSSNDTIGSNADEILFVDDGVSFSGRNTVGSATYTIDLVVFRTFDWSESNNLLYGSIDSRDGDVKLKDVEMTKGISAANGEIVLEDSNIGGALNSPNNKVEIKRTQVSGSIDANGEIKIEESSKVIGNITTPNNKVTVKESEVTGDISANGEITIEESQIVGDLDSSNNKITVKESDVTGDANANGEITIEDTVFIGDITSSNNSVKLEDGSEVVGDVTAGPPTSGTVFVNGGSTVEGSCLYRQSPSNSCGVDPLPDPIALYHLEEPTWSNIASEVKDSSGNTLNGRAFGGALTATASPALPSINDSGTCGYGVFEHNNNQFVEVPDNNLLDLSSRLTISAWIYPTSLPSGGGLHTIVSKDTNYEFHLDSSGRLYWWWEESNTNWRSLTSSTSIPLNEWTFVTVRYRTNGNNTRAQIYINGERRASSNSGRNRFLNTNARTLRIGQDYNTTTQGFDGSIDEVQIFDEYLNEAEIRRLYRQRHSCSMTPTPQCFTDDFSSSPLSNLWVTSTSKGSFQPQIINNRLRFTQAVRNQATSSTYQRLFPAADNLVEIEFDHFAYGGNGADGIAIVLSDALITPRAGAFGGPLGYGFKRNEPGFAGGWLGVGIDEYGNFSREGGQGSTPGRRRQSVAIRGSGVDETGYRYLAGACNNGQTNTGGNCLSPTVDNNNSGSIHRYRIVVDSQVSNQSQVEISRKIGSGSWQSIVGPVNVLASQYNQAAVPADFLLSVTGSTGSVTNIHEIDNFQVCALRSRPIDEQIDHFRITHTGQGVTCNRSEVTIQACKNATCSELFTDTVTVSLDPSTVSGGGGWEGGNSQSFTGGSGTFYIRKYQPGTITLDVMGSNPPARPFSTNLCQIGSGGWSASNCDLVFSDSGFEIDVPDKYAAEAVEVTISAVKQGDSNTKCDVGFGNVTKSVALWSQYLNPTAGDIIGDPKVSIDPTGTYVELNTSESGAGNFNLAFDSNGQTKFNLNYDDAGQLQLNAKFTGTGDESGLELTGASNFVSFPASLAVVARNSAGVEEECTSIDAFCKWFTKAGASFNLEVTARGQTNQPTPNYTHSGIDVAHKLASPDTATSQEGTISTVSYDHSAVAGSTNIVPQSLSEVGVFDFTITPPATFNGSNAKTIEPAQSVYLRFIPAYFAASVFQSPTLQATCNNIFSYIGQPFGYLLAPRLALNPKATNGADVTNYQFGDFWRYDSSWPARTYSDTNTSELISFDEDAASVGRFTDPTNATVVQLNNEQITYTKSASPINSFSANLQLTLGASDITDQDNVCYKIADSDSNADCLGISFNSDNAMQLYWGRLLLNDTYGSELSALRQRLELQYYNSNQFVTNTADACTNFDSVTNFSFVSSDYTVITSGSPTPPEVNVSLTSATASSGESWLEYSAPDSGNTGTITSSFDMQSNGVPWLREDVDNDGSLDDDNSVSGQVQFGIYRGSDRVIWWNEQD</sequence>
<reference evidence="3 4" key="1">
    <citation type="submission" date="2020-01" db="EMBL/GenBank/DDBJ databases">
        <title>Draft Genome Sequence of Vibrio sp. strain OCN044, Isolated from a Healthy Coral at Palmyra Atoll.</title>
        <authorList>
            <person name="Videau P."/>
            <person name="Loughran R."/>
            <person name="Esquivel A."/>
            <person name="Deadmond M."/>
            <person name="Paddock B.E."/>
            <person name="Saw J.H."/>
            <person name="Ushijima B."/>
        </authorList>
    </citation>
    <scope>NUCLEOTIDE SEQUENCE [LARGE SCALE GENOMIC DNA]</scope>
    <source>
        <strain evidence="3 4">OCN044</strain>
    </source>
</reference>